<gene>
    <name evidence="1" type="ORF">CPELLU_LOCUS10200</name>
</gene>
<accession>A0A9N9HFA8</accession>
<dbReference type="EMBL" id="CAJVQA010008294">
    <property type="protein sequence ID" value="CAG8669509.1"/>
    <property type="molecule type" value="Genomic_DNA"/>
</dbReference>
<reference evidence="1" key="1">
    <citation type="submission" date="2021-06" db="EMBL/GenBank/DDBJ databases">
        <authorList>
            <person name="Kallberg Y."/>
            <person name="Tangrot J."/>
            <person name="Rosling A."/>
        </authorList>
    </citation>
    <scope>NUCLEOTIDE SEQUENCE</scope>
    <source>
        <strain evidence="1">FL966</strain>
    </source>
</reference>
<name>A0A9N9HFA8_9GLOM</name>
<sequence>MFKDQIIYNNNNSVLAPFEWIAECADEKDLYKALLNSREIYNNKKLERFIIHEDKRLKDYTDS</sequence>
<dbReference type="OrthoDB" id="2424037at2759"/>
<dbReference type="Proteomes" id="UP000789759">
    <property type="component" value="Unassembled WGS sequence"/>
</dbReference>
<proteinExistence type="predicted"/>
<evidence type="ECO:0000313" key="1">
    <source>
        <dbReference type="EMBL" id="CAG8669509.1"/>
    </source>
</evidence>
<comment type="caution">
    <text evidence="1">The sequence shown here is derived from an EMBL/GenBank/DDBJ whole genome shotgun (WGS) entry which is preliminary data.</text>
</comment>
<keyword evidence="2" id="KW-1185">Reference proteome</keyword>
<evidence type="ECO:0000313" key="2">
    <source>
        <dbReference type="Proteomes" id="UP000789759"/>
    </source>
</evidence>
<protein>
    <submittedName>
        <fullName evidence="1">22439_t:CDS:1</fullName>
    </submittedName>
</protein>
<organism evidence="1 2">
    <name type="scientific">Cetraspora pellucida</name>
    <dbReference type="NCBI Taxonomy" id="1433469"/>
    <lineage>
        <taxon>Eukaryota</taxon>
        <taxon>Fungi</taxon>
        <taxon>Fungi incertae sedis</taxon>
        <taxon>Mucoromycota</taxon>
        <taxon>Glomeromycotina</taxon>
        <taxon>Glomeromycetes</taxon>
        <taxon>Diversisporales</taxon>
        <taxon>Gigasporaceae</taxon>
        <taxon>Cetraspora</taxon>
    </lineage>
</organism>
<dbReference type="AlphaFoldDB" id="A0A9N9HFA8"/>